<sequence>MSDTGHFAIRAFEAVFNMAGGVERITSLTVTCNHCDATTSSTDGNLLHLPGGTLFRCDDCGCHQAVSNARVADWKLPRVLGV</sequence>
<reference evidence="1 2" key="1">
    <citation type="journal article" date="2020" name="Antonie Van Leeuwenhoek">
        <title>Stenotrophomonas cyclobalanopsidis sp. nov., isolated from the leaf spot disease of Cyclobalanopsis patelliformis.</title>
        <authorList>
            <person name="Bian D.R."/>
            <person name="Xue H."/>
            <person name="Piao C.G."/>
            <person name="Li Y."/>
        </authorList>
    </citation>
    <scope>NUCLEOTIDE SEQUENCE [LARGE SCALE GENOMIC DNA]</scope>
    <source>
        <strain evidence="1 2">TPQG1-4</strain>
    </source>
</reference>
<dbReference type="EMBL" id="VYKI01000006">
    <property type="protein sequence ID" value="KAA9000807.1"/>
    <property type="molecule type" value="Genomic_DNA"/>
</dbReference>
<gene>
    <name evidence="1" type="ORF">FJU31_06580</name>
</gene>
<organism evidence="1 2">
    <name type="scientific">Stenotrophomonas cyclobalanopsidis</name>
    <dbReference type="NCBI Taxonomy" id="2771362"/>
    <lineage>
        <taxon>Bacteria</taxon>
        <taxon>Pseudomonadati</taxon>
        <taxon>Pseudomonadota</taxon>
        <taxon>Gammaproteobacteria</taxon>
        <taxon>Lysobacterales</taxon>
        <taxon>Lysobacteraceae</taxon>
        <taxon>Stenotrophomonas</taxon>
    </lineage>
</organism>
<evidence type="ECO:0000313" key="2">
    <source>
        <dbReference type="Proteomes" id="UP000326367"/>
    </source>
</evidence>
<dbReference type="Proteomes" id="UP000326367">
    <property type="component" value="Unassembled WGS sequence"/>
</dbReference>
<protein>
    <submittedName>
        <fullName evidence="1">Uncharacterized protein</fullName>
    </submittedName>
</protein>
<comment type="caution">
    <text evidence="1">The sequence shown here is derived from an EMBL/GenBank/DDBJ whole genome shotgun (WGS) entry which is preliminary data.</text>
</comment>
<accession>A0ABQ6T2C0</accession>
<evidence type="ECO:0000313" key="1">
    <source>
        <dbReference type="EMBL" id="KAA9000807.1"/>
    </source>
</evidence>
<name>A0ABQ6T2C0_9GAMM</name>
<keyword evidence="2" id="KW-1185">Reference proteome</keyword>
<dbReference type="RefSeq" id="WP_116862658.1">
    <property type="nucleotide sequence ID" value="NZ_CP160633.1"/>
</dbReference>
<proteinExistence type="predicted"/>